<gene>
    <name evidence="2" type="ORF">GGX14DRAFT_698138</name>
</gene>
<organism evidence="2 3">
    <name type="scientific">Mycena pura</name>
    <dbReference type="NCBI Taxonomy" id="153505"/>
    <lineage>
        <taxon>Eukaryota</taxon>
        <taxon>Fungi</taxon>
        <taxon>Dikarya</taxon>
        <taxon>Basidiomycota</taxon>
        <taxon>Agaricomycotina</taxon>
        <taxon>Agaricomycetes</taxon>
        <taxon>Agaricomycetidae</taxon>
        <taxon>Agaricales</taxon>
        <taxon>Marasmiineae</taxon>
        <taxon>Mycenaceae</taxon>
        <taxon>Mycena</taxon>
    </lineage>
</organism>
<protein>
    <submittedName>
        <fullName evidence="2">Uncharacterized protein</fullName>
    </submittedName>
</protein>
<evidence type="ECO:0000313" key="3">
    <source>
        <dbReference type="Proteomes" id="UP001219525"/>
    </source>
</evidence>
<evidence type="ECO:0000313" key="2">
    <source>
        <dbReference type="EMBL" id="KAJ7208042.1"/>
    </source>
</evidence>
<feature type="non-terminal residue" evidence="2">
    <location>
        <position position="305"/>
    </location>
</feature>
<comment type="caution">
    <text evidence="2">The sequence shown here is derived from an EMBL/GenBank/DDBJ whole genome shotgun (WGS) entry which is preliminary data.</text>
</comment>
<dbReference type="Proteomes" id="UP001219525">
    <property type="component" value="Unassembled WGS sequence"/>
</dbReference>
<feature type="region of interest" description="Disordered" evidence="1">
    <location>
        <begin position="274"/>
        <end position="305"/>
    </location>
</feature>
<keyword evidence="3" id="KW-1185">Reference proteome</keyword>
<sequence>MPTDRESIAPYSPMLKPALDRLPAFVVHVPTLVPDILSSLASTFDKDIESTSIKLDRLKRLCDLKAQQTAFVGLRDFDSTPIRTEGDVTIIAGVVIRLLREIARTAYGISVENVEQVTMVDQRPNRFLSRDRSRFSVWENKGWKAFERHAPNIVSLVKSDEGKALVFSGDEEHGRAMLYKIALAMFDESLFWGLLWGGHQFLVFQRVSSADPTRYGIICSDIHPVNDLFTVILGLLLVPGHEPLVDLAPFGIPVPTTCPSCDNQILTRRSRKQLDSLRSDLEGAEEDGVEEDSSAEEDDMEGSSL</sequence>
<dbReference type="AlphaFoldDB" id="A0AAD6YDY8"/>
<evidence type="ECO:0000256" key="1">
    <source>
        <dbReference type="SAM" id="MobiDB-lite"/>
    </source>
</evidence>
<proteinExistence type="predicted"/>
<dbReference type="EMBL" id="JARJCW010000035">
    <property type="protein sequence ID" value="KAJ7208042.1"/>
    <property type="molecule type" value="Genomic_DNA"/>
</dbReference>
<feature type="compositionally biased region" description="Acidic residues" evidence="1">
    <location>
        <begin position="282"/>
        <end position="305"/>
    </location>
</feature>
<name>A0AAD6YDY8_9AGAR</name>
<reference evidence="2" key="1">
    <citation type="submission" date="2023-03" db="EMBL/GenBank/DDBJ databases">
        <title>Massive genome expansion in bonnet fungi (Mycena s.s.) driven by repeated elements and novel gene families across ecological guilds.</title>
        <authorList>
            <consortium name="Lawrence Berkeley National Laboratory"/>
            <person name="Harder C.B."/>
            <person name="Miyauchi S."/>
            <person name="Viragh M."/>
            <person name="Kuo A."/>
            <person name="Thoen E."/>
            <person name="Andreopoulos B."/>
            <person name="Lu D."/>
            <person name="Skrede I."/>
            <person name="Drula E."/>
            <person name="Henrissat B."/>
            <person name="Morin E."/>
            <person name="Kohler A."/>
            <person name="Barry K."/>
            <person name="LaButti K."/>
            <person name="Morin E."/>
            <person name="Salamov A."/>
            <person name="Lipzen A."/>
            <person name="Mereny Z."/>
            <person name="Hegedus B."/>
            <person name="Baldrian P."/>
            <person name="Stursova M."/>
            <person name="Weitz H."/>
            <person name="Taylor A."/>
            <person name="Grigoriev I.V."/>
            <person name="Nagy L.G."/>
            <person name="Martin F."/>
            <person name="Kauserud H."/>
        </authorList>
    </citation>
    <scope>NUCLEOTIDE SEQUENCE</scope>
    <source>
        <strain evidence="2">9144</strain>
    </source>
</reference>
<accession>A0AAD6YDY8</accession>